<dbReference type="InterPro" id="IPR000415">
    <property type="entry name" value="Nitroreductase-like"/>
</dbReference>
<keyword evidence="7" id="KW-1185">Reference proteome</keyword>
<dbReference type="EMBL" id="QRDW01000003">
    <property type="protein sequence ID" value="RED51491.1"/>
    <property type="molecule type" value="Genomic_DNA"/>
</dbReference>
<dbReference type="AlphaFoldDB" id="A0A3D9HQA7"/>
<evidence type="ECO:0000313" key="7">
    <source>
        <dbReference type="Proteomes" id="UP000256845"/>
    </source>
</evidence>
<dbReference type="CDD" id="cd02148">
    <property type="entry name" value="RutE-like"/>
    <property type="match status" value="1"/>
</dbReference>
<name>A0A3D9HQA7_9PROT</name>
<comment type="caution">
    <text evidence="6">The sequence shown here is derived from an EMBL/GenBank/DDBJ whole genome shotgun (WGS) entry which is preliminary data.</text>
</comment>
<dbReference type="PANTHER" id="PTHR43543:SF1">
    <property type="entry name" value="MALONIC SEMIALDEHYDE REDUCTASE RUTE-RELATED"/>
    <property type="match status" value="1"/>
</dbReference>
<dbReference type="Pfam" id="PF00881">
    <property type="entry name" value="Nitroreductase"/>
    <property type="match status" value="1"/>
</dbReference>
<dbReference type="SUPFAM" id="SSF55469">
    <property type="entry name" value="FMN-dependent nitroreductase-like"/>
    <property type="match status" value="1"/>
</dbReference>
<feature type="domain" description="Nitroreductase" evidence="5">
    <location>
        <begin position="21"/>
        <end position="172"/>
    </location>
</feature>
<sequence length="194" mass="21725">MLDNAALDLIFRNGRTYTKWLDREVPDSLLIQAYDLAKMGPTSMNCQPLRVYYVRSDEAKEKLRPALDEFNVEKSMTAPATAILALDPAFYEHMPRLFSHFDGARDMFAEDPALAEVTAFRSGTLQAAYFMLACRSLGLDCGPMSGFDQTEVDRLFFADTGYKSNFLCNIGYGDPSALHPRGDRFGFDEACAIL</sequence>
<keyword evidence="3" id="KW-0521">NADP</keyword>
<evidence type="ECO:0000259" key="5">
    <source>
        <dbReference type="Pfam" id="PF00881"/>
    </source>
</evidence>
<dbReference type="Gene3D" id="3.40.109.10">
    <property type="entry name" value="NADH Oxidase"/>
    <property type="match status" value="1"/>
</dbReference>
<dbReference type="OrthoDB" id="9784375at2"/>
<keyword evidence="2" id="KW-0288">FMN</keyword>
<organism evidence="6 7">
    <name type="scientific">Aestuariispira insulae</name>
    <dbReference type="NCBI Taxonomy" id="1461337"/>
    <lineage>
        <taxon>Bacteria</taxon>
        <taxon>Pseudomonadati</taxon>
        <taxon>Pseudomonadota</taxon>
        <taxon>Alphaproteobacteria</taxon>
        <taxon>Rhodospirillales</taxon>
        <taxon>Kiloniellaceae</taxon>
        <taxon>Aestuariispira</taxon>
    </lineage>
</organism>
<protein>
    <submittedName>
        <fullName evidence="6">3-hydroxypropanoate dehydrogenase</fullName>
    </submittedName>
</protein>
<gene>
    <name evidence="6" type="ORF">DFP90_103293</name>
</gene>
<keyword evidence="4" id="KW-0560">Oxidoreductase</keyword>
<dbReference type="RefSeq" id="WP_115936376.1">
    <property type="nucleotide sequence ID" value="NZ_QRDW01000003.1"/>
</dbReference>
<reference evidence="6 7" key="1">
    <citation type="submission" date="2018-07" db="EMBL/GenBank/DDBJ databases">
        <title>Genomic Encyclopedia of Type Strains, Phase III (KMG-III): the genomes of soil and plant-associated and newly described type strains.</title>
        <authorList>
            <person name="Whitman W."/>
        </authorList>
    </citation>
    <scope>NUCLEOTIDE SEQUENCE [LARGE SCALE GENOMIC DNA]</scope>
    <source>
        <strain evidence="6 7">CECT 8488</strain>
    </source>
</reference>
<dbReference type="NCBIfam" id="NF003768">
    <property type="entry name" value="PRK05365.1"/>
    <property type="match status" value="1"/>
</dbReference>
<dbReference type="InterPro" id="IPR050461">
    <property type="entry name" value="Nitroreductase_HadB/RutE"/>
</dbReference>
<evidence type="ECO:0000256" key="2">
    <source>
        <dbReference type="ARBA" id="ARBA00022643"/>
    </source>
</evidence>
<proteinExistence type="predicted"/>
<dbReference type="PANTHER" id="PTHR43543">
    <property type="entry name" value="MALONIC SEMIALDEHYDE REDUCTASE RUTE-RELATED"/>
    <property type="match status" value="1"/>
</dbReference>
<dbReference type="Proteomes" id="UP000256845">
    <property type="component" value="Unassembled WGS sequence"/>
</dbReference>
<evidence type="ECO:0000256" key="4">
    <source>
        <dbReference type="ARBA" id="ARBA00023002"/>
    </source>
</evidence>
<evidence type="ECO:0000256" key="1">
    <source>
        <dbReference type="ARBA" id="ARBA00022630"/>
    </source>
</evidence>
<dbReference type="InterPro" id="IPR023936">
    <property type="entry name" value="RutE-like"/>
</dbReference>
<keyword evidence="1" id="KW-0285">Flavoprotein</keyword>
<dbReference type="InterPro" id="IPR029479">
    <property type="entry name" value="Nitroreductase"/>
</dbReference>
<evidence type="ECO:0000256" key="3">
    <source>
        <dbReference type="ARBA" id="ARBA00022857"/>
    </source>
</evidence>
<evidence type="ECO:0000313" key="6">
    <source>
        <dbReference type="EMBL" id="RED51491.1"/>
    </source>
</evidence>
<dbReference type="GO" id="GO:0016491">
    <property type="term" value="F:oxidoreductase activity"/>
    <property type="evidence" value="ECO:0007669"/>
    <property type="project" value="UniProtKB-KW"/>
</dbReference>
<accession>A0A3D9HQA7</accession>